<comment type="similarity">
    <text evidence="1">Belongs to the type-B carboxylesterase/lipase family.</text>
</comment>
<evidence type="ECO:0000256" key="2">
    <source>
        <dbReference type="ARBA" id="ARBA00023180"/>
    </source>
</evidence>
<dbReference type="InterPro" id="IPR051093">
    <property type="entry name" value="Neuroligin/BSAL"/>
</dbReference>
<sequence>SVSAPRDAYPVVVFVHGESWEWGSASLYDGAVLAALGRVIVVTINYRLGILGFFNPNVDPVGRATVANYGLMDQVAALHWVQENIVRFGGDPGHVTVMGHTTGAACLNFLIMSPTTTG</sequence>
<evidence type="ECO:0000313" key="4">
    <source>
        <dbReference type="EMBL" id="CAL4139145.1"/>
    </source>
</evidence>
<evidence type="ECO:0000313" key="5">
    <source>
        <dbReference type="Proteomes" id="UP001497623"/>
    </source>
</evidence>
<comment type="caution">
    <text evidence="4">The sequence shown here is derived from an EMBL/GenBank/DDBJ whole genome shotgun (WGS) entry which is preliminary data.</text>
</comment>
<gene>
    <name evidence="4" type="ORF">MNOR_LOCUS28370</name>
</gene>
<dbReference type="InterPro" id="IPR002018">
    <property type="entry name" value="CarbesteraseB"/>
</dbReference>
<feature type="domain" description="Carboxylesterase type B" evidence="3">
    <location>
        <begin position="6"/>
        <end position="117"/>
    </location>
</feature>
<organism evidence="4 5">
    <name type="scientific">Meganyctiphanes norvegica</name>
    <name type="common">Northern krill</name>
    <name type="synonym">Thysanopoda norvegica</name>
    <dbReference type="NCBI Taxonomy" id="48144"/>
    <lineage>
        <taxon>Eukaryota</taxon>
        <taxon>Metazoa</taxon>
        <taxon>Ecdysozoa</taxon>
        <taxon>Arthropoda</taxon>
        <taxon>Crustacea</taxon>
        <taxon>Multicrustacea</taxon>
        <taxon>Malacostraca</taxon>
        <taxon>Eumalacostraca</taxon>
        <taxon>Eucarida</taxon>
        <taxon>Euphausiacea</taxon>
        <taxon>Euphausiidae</taxon>
        <taxon>Meganyctiphanes</taxon>
    </lineage>
</organism>
<evidence type="ECO:0000259" key="3">
    <source>
        <dbReference type="Pfam" id="PF00135"/>
    </source>
</evidence>
<feature type="non-terminal residue" evidence="4">
    <location>
        <position position="118"/>
    </location>
</feature>
<dbReference type="AlphaFoldDB" id="A0AAV2RR35"/>
<keyword evidence="2" id="KW-0325">Glycoprotein</keyword>
<evidence type="ECO:0000256" key="1">
    <source>
        <dbReference type="ARBA" id="ARBA00005964"/>
    </source>
</evidence>
<dbReference type="EMBL" id="CAXKWB010031168">
    <property type="protein sequence ID" value="CAL4139145.1"/>
    <property type="molecule type" value="Genomic_DNA"/>
</dbReference>
<feature type="non-terminal residue" evidence="4">
    <location>
        <position position="1"/>
    </location>
</feature>
<dbReference type="Gene3D" id="3.40.50.1820">
    <property type="entry name" value="alpha/beta hydrolase"/>
    <property type="match status" value="1"/>
</dbReference>
<proteinExistence type="inferred from homology"/>
<dbReference type="Pfam" id="PF00135">
    <property type="entry name" value="COesterase"/>
    <property type="match status" value="1"/>
</dbReference>
<reference evidence="4 5" key="1">
    <citation type="submission" date="2024-05" db="EMBL/GenBank/DDBJ databases">
        <authorList>
            <person name="Wallberg A."/>
        </authorList>
    </citation>
    <scope>NUCLEOTIDE SEQUENCE [LARGE SCALE GENOMIC DNA]</scope>
</reference>
<dbReference type="SUPFAM" id="SSF53474">
    <property type="entry name" value="alpha/beta-Hydrolases"/>
    <property type="match status" value="1"/>
</dbReference>
<dbReference type="InterPro" id="IPR029058">
    <property type="entry name" value="AB_hydrolase_fold"/>
</dbReference>
<dbReference type="PANTHER" id="PTHR43903">
    <property type="entry name" value="NEUROLIGIN"/>
    <property type="match status" value="1"/>
</dbReference>
<protein>
    <recommendedName>
        <fullName evidence="3">Carboxylesterase type B domain-containing protein</fullName>
    </recommendedName>
</protein>
<keyword evidence="5" id="KW-1185">Reference proteome</keyword>
<accession>A0AAV2RR35</accession>
<dbReference type="Proteomes" id="UP001497623">
    <property type="component" value="Unassembled WGS sequence"/>
</dbReference>
<name>A0AAV2RR35_MEGNR</name>